<keyword evidence="2" id="KW-1185">Reference proteome</keyword>
<dbReference type="Proteomes" id="UP001424741">
    <property type="component" value="Unassembled WGS sequence"/>
</dbReference>
<sequence length="188" mass="21102">MSGRGCRDCVSPVLMKTIWMLWMSVLMLGVATAGELPEVYKPYEKLLGTWEGECVMQVTVDGEKQEAFTYKCTERYYFDEKLGVIKLEHTSDNKGVKMLFYSVIGWDKGDEVFKEMMWVKGEMASLYLTTFKQGVFTSRSVGGKEGSESSYTGSMDVDGVRRVKGVIKASGSVEVVAKMDFTLKKVKP</sequence>
<name>A0ABP9V007_9BACT</name>
<comment type="caution">
    <text evidence="1">The sequence shown here is derived from an EMBL/GenBank/DDBJ whole genome shotgun (WGS) entry which is preliminary data.</text>
</comment>
<protein>
    <recommendedName>
        <fullName evidence="3">DUF1579 domain-containing protein</fullName>
    </recommendedName>
</protein>
<reference evidence="1 2" key="1">
    <citation type="submission" date="2024-02" db="EMBL/GenBank/DDBJ databases">
        <title>Rubritalea halochordaticola NBRC 107102.</title>
        <authorList>
            <person name="Ichikawa N."/>
            <person name="Katano-Makiyama Y."/>
            <person name="Hidaka K."/>
        </authorList>
    </citation>
    <scope>NUCLEOTIDE SEQUENCE [LARGE SCALE GENOMIC DNA]</scope>
    <source>
        <strain evidence="1 2">NBRC 107102</strain>
    </source>
</reference>
<proteinExistence type="predicted"/>
<dbReference type="EMBL" id="BAABRL010000006">
    <property type="protein sequence ID" value="GAA5495960.1"/>
    <property type="molecule type" value="Genomic_DNA"/>
</dbReference>
<gene>
    <name evidence="1" type="ORF">Rhal01_02141</name>
</gene>
<evidence type="ECO:0008006" key="3">
    <source>
        <dbReference type="Google" id="ProtNLM"/>
    </source>
</evidence>
<evidence type="ECO:0000313" key="1">
    <source>
        <dbReference type="EMBL" id="GAA5495960.1"/>
    </source>
</evidence>
<evidence type="ECO:0000313" key="2">
    <source>
        <dbReference type="Proteomes" id="UP001424741"/>
    </source>
</evidence>
<accession>A0ABP9V007</accession>
<organism evidence="1 2">
    <name type="scientific">Rubritalea halochordaticola</name>
    <dbReference type="NCBI Taxonomy" id="714537"/>
    <lineage>
        <taxon>Bacteria</taxon>
        <taxon>Pseudomonadati</taxon>
        <taxon>Verrucomicrobiota</taxon>
        <taxon>Verrucomicrobiia</taxon>
        <taxon>Verrucomicrobiales</taxon>
        <taxon>Rubritaleaceae</taxon>
        <taxon>Rubritalea</taxon>
    </lineage>
</organism>